<dbReference type="GO" id="GO:0000285">
    <property type="term" value="F:1-phosphatidylinositol-3-phosphate 5-kinase activity"/>
    <property type="evidence" value="ECO:0007669"/>
    <property type="project" value="TreeGrafter"/>
</dbReference>
<name>A0A2G2WHT7_CAPBA</name>
<dbReference type="OrthoDB" id="1668444at2759"/>
<evidence type="ECO:0000313" key="2">
    <source>
        <dbReference type="Proteomes" id="UP000224567"/>
    </source>
</evidence>
<keyword evidence="2" id="KW-1185">Reference proteome</keyword>
<accession>A0A2G2WHT7</accession>
<protein>
    <submittedName>
        <fullName evidence="1">Uncharacterized protein</fullName>
    </submittedName>
</protein>
<sequence>MGAHSDELKKVKYVVRCAVTMAYNLLIETTFLLDQKAMFSSSPPSQVVNLIVTDGDLSVSSGKQILRTNEELYAETSSPFVKDTLISSSVLGEIRHNIDEEGDSLLFKPNNPEDDGVNDVHVSHAQEVANQIDLEQEGTFRDNEKRPEKEQLHCPLVRAEESLEIPEDEGHKMDAMISSLDWESILVMKSTCNVKRGTKCEHNALRIRPYQVFDIPLGRFLQDNLLNQTHQCWTCGESPEGHIFSYAHQGKLLTIQVCSLPLHKGLPGESEGKLWMWSRCKCIFQNEGSKNSKRVLLSSRSRDLSFGKFLQLSFSNPSLFSRQPDCSHPFHRDFHYFFGLGSVVAVFKYSTFTLYSVSLPPVKLEFSSLTKGESKDCEDVGSFDGARFLYTIAFNFG</sequence>
<dbReference type="PANTHER" id="PTHR45748">
    <property type="entry name" value="1-PHOSPHATIDYLINOSITOL 3-PHOSPHATE 5-KINASE-RELATED"/>
    <property type="match status" value="1"/>
</dbReference>
<dbReference type="AlphaFoldDB" id="A0A2G2WHT7"/>
<dbReference type="GO" id="GO:0046854">
    <property type="term" value="P:phosphatidylinositol phosphate biosynthetic process"/>
    <property type="evidence" value="ECO:0007669"/>
    <property type="project" value="TreeGrafter"/>
</dbReference>
<dbReference type="Proteomes" id="UP000224567">
    <property type="component" value="Unassembled WGS sequence"/>
</dbReference>
<gene>
    <name evidence="1" type="ORF">CQW23_13940</name>
</gene>
<dbReference type="STRING" id="33114.A0A2G2WHT7"/>
<organism evidence="1 2">
    <name type="scientific">Capsicum baccatum</name>
    <name type="common">Peruvian pepper</name>
    <dbReference type="NCBI Taxonomy" id="33114"/>
    <lineage>
        <taxon>Eukaryota</taxon>
        <taxon>Viridiplantae</taxon>
        <taxon>Streptophyta</taxon>
        <taxon>Embryophyta</taxon>
        <taxon>Tracheophyta</taxon>
        <taxon>Spermatophyta</taxon>
        <taxon>Magnoliopsida</taxon>
        <taxon>eudicotyledons</taxon>
        <taxon>Gunneridae</taxon>
        <taxon>Pentapetalae</taxon>
        <taxon>asterids</taxon>
        <taxon>lamiids</taxon>
        <taxon>Solanales</taxon>
        <taxon>Solanaceae</taxon>
        <taxon>Solanoideae</taxon>
        <taxon>Capsiceae</taxon>
        <taxon>Capsicum</taxon>
    </lineage>
</organism>
<dbReference type="GO" id="GO:0010008">
    <property type="term" value="C:endosome membrane"/>
    <property type="evidence" value="ECO:0007669"/>
    <property type="project" value="TreeGrafter"/>
</dbReference>
<dbReference type="PANTHER" id="PTHR45748:SF4">
    <property type="entry name" value="1-PHOSPHATIDYLINOSITOL-3-PHOSPHATE 5-KINASE FAB1D-RELATED"/>
    <property type="match status" value="1"/>
</dbReference>
<reference evidence="1 2" key="1">
    <citation type="journal article" date="2017" name="Genome Biol.">
        <title>New reference genome sequences of hot pepper reveal the massive evolution of plant disease-resistance genes by retroduplication.</title>
        <authorList>
            <person name="Kim S."/>
            <person name="Park J."/>
            <person name="Yeom S.I."/>
            <person name="Kim Y.M."/>
            <person name="Seo E."/>
            <person name="Kim K.T."/>
            <person name="Kim M.S."/>
            <person name="Lee J.M."/>
            <person name="Cheong K."/>
            <person name="Shin H.S."/>
            <person name="Kim S.B."/>
            <person name="Han K."/>
            <person name="Lee J."/>
            <person name="Park M."/>
            <person name="Lee H.A."/>
            <person name="Lee H.Y."/>
            <person name="Lee Y."/>
            <person name="Oh S."/>
            <person name="Lee J.H."/>
            <person name="Choi E."/>
            <person name="Choi E."/>
            <person name="Lee S.E."/>
            <person name="Jeon J."/>
            <person name="Kim H."/>
            <person name="Choi G."/>
            <person name="Song H."/>
            <person name="Lee J."/>
            <person name="Lee S.C."/>
            <person name="Kwon J.K."/>
            <person name="Lee H.Y."/>
            <person name="Koo N."/>
            <person name="Hong Y."/>
            <person name="Kim R.W."/>
            <person name="Kang W.H."/>
            <person name="Huh J.H."/>
            <person name="Kang B.C."/>
            <person name="Yang T.J."/>
            <person name="Lee Y.H."/>
            <person name="Bennetzen J.L."/>
            <person name="Choi D."/>
        </authorList>
    </citation>
    <scope>NUCLEOTIDE SEQUENCE [LARGE SCALE GENOMIC DNA]</scope>
    <source>
        <strain evidence="2">cv. PBC81</strain>
    </source>
</reference>
<proteinExistence type="predicted"/>
<dbReference type="EMBL" id="MLFT02000006">
    <property type="protein sequence ID" value="PHT44782.1"/>
    <property type="molecule type" value="Genomic_DNA"/>
</dbReference>
<reference evidence="2" key="2">
    <citation type="journal article" date="2017" name="J. Anim. Genet.">
        <title>Multiple reference genome sequences of hot pepper reveal the massive evolution of plant disease resistance genes by retroduplication.</title>
        <authorList>
            <person name="Kim S."/>
            <person name="Park J."/>
            <person name="Yeom S.-I."/>
            <person name="Kim Y.-M."/>
            <person name="Seo E."/>
            <person name="Kim K.-T."/>
            <person name="Kim M.-S."/>
            <person name="Lee J.M."/>
            <person name="Cheong K."/>
            <person name="Shin H.-S."/>
            <person name="Kim S.-B."/>
            <person name="Han K."/>
            <person name="Lee J."/>
            <person name="Park M."/>
            <person name="Lee H.-A."/>
            <person name="Lee H.-Y."/>
            <person name="Lee Y."/>
            <person name="Oh S."/>
            <person name="Lee J.H."/>
            <person name="Choi E."/>
            <person name="Choi E."/>
            <person name="Lee S.E."/>
            <person name="Jeon J."/>
            <person name="Kim H."/>
            <person name="Choi G."/>
            <person name="Song H."/>
            <person name="Lee J."/>
            <person name="Lee S.-C."/>
            <person name="Kwon J.-K."/>
            <person name="Lee H.-Y."/>
            <person name="Koo N."/>
            <person name="Hong Y."/>
            <person name="Kim R.W."/>
            <person name="Kang W.-H."/>
            <person name="Huh J.H."/>
            <person name="Kang B.-C."/>
            <person name="Yang T.-J."/>
            <person name="Lee Y.-H."/>
            <person name="Bennetzen J.L."/>
            <person name="Choi D."/>
        </authorList>
    </citation>
    <scope>NUCLEOTIDE SEQUENCE [LARGE SCALE GENOMIC DNA]</scope>
    <source>
        <strain evidence="2">cv. PBC81</strain>
    </source>
</reference>
<comment type="caution">
    <text evidence="1">The sequence shown here is derived from an EMBL/GenBank/DDBJ whole genome shotgun (WGS) entry which is preliminary data.</text>
</comment>
<evidence type="ECO:0000313" key="1">
    <source>
        <dbReference type="EMBL" id="PHT44782.1"/>
    </source>
</evidence>